<evidence type="ECO:0000313" key="3">
    <source>
        <dbReference type="EnsemblPlants" id="Kaladp0060s0403.1.v1.1"/>
    </source>
</evidence>
<keyword evidence="2" id="KW-1133">Transmembrane helix</keyword>
<keyword evidence="4" id="KW-1185">Reference proteome</keyword>
<dbReference type="Proteomes" id="UP000594263">
    <property type="component" value="Unplaced"/>
</dbReference>
<evidence type="ECO:0000256" key="1">
    <source>
        <dbReference type="SAM" id="MobiDB-lite"/>
    </source>
</evidence>
<protein>
    <recommendedName>
        <fullName evidence="5">Gustatory receptor</fullName>
    </recommendedName>
</protein>
<dbReference type="OMA" id="GHLDCET"/>
<feature type="transmembrane region" description="Helical" evidence="2">
    <location>
        <begin position="44"/>
        <end position="64"/>
    </location>
</feature>
<feature type="transmembrane region" description="Helical" evidence="2">
    <location>
        <begin position="168"/>
        <end position="197"/>
    </location>
</feature>
<keyword evidence="2" id="KW-0812">Transmembrane</keyword>
<evidence type="ECO:0000256" key="2">
    <source>
        <dbReference type="SAM" id="Phobius"/>
    </source>
</evidence>
<dbReference type="PANTHER" id="PTHR31963:SF17">
    <property type="entry name" value="PROTEIN, PUTATIVE (DUF3537)-RELATED"/>
    <property type="match status" value="1"/>
</dbReference>
<feature type="transmembrane region" description="Helical" evidence="2">
    <location>
        <begin position="135"/>
        <end position="156"/>
    </location>
</feature>
<name>A0A7N0UD75_KALFE</name>
<feature type="transmembrane region" description="Helical" evidence="2">
    <location>
        <begin position="274"/>
        <end position="294"/>
    </location>
</feature>
<feature type="compositionally biased region" description="Acidic residues" evidence="1">
    <location>
        <begin position="343"/>
        <end position="356"/>
    </location>
</feature>
<feature type="transmembrane region" description="Helical" evidence="2">
    <location>
        <begin position="79"/>
        <end position="100"/>
    </location>
</feature>
<dbReference type="AlphaFoldDB" id="A0A7N0UD75"/>
<sequence>MDNESRKPMHKPLTSEKVGDELQYFRLCLKWTCVDQSNAWRASLSWSVFFILAVIVPILSHFLYSCSDCDQKHRRSYDAVVQISLSVFATVSFLCLSSWFRKYGLSRFLFLDKLYDVSGKVREEYAVQFHRSTKILCSFVLPIFAVDAAYKIWWYITGASEITYFENIYLSDIIACTLMLCSWLYRTTIFFLVCILYRLICYLQILRMDDFAQVFQRETEVGSILKEHLRIRRTLRIISHRFRAFILLAIVLVTASQLAALLCTTSSSAEVNVYKAGELALCSISLVVGLFICLRSSTKITHKAQSMTCLAAKWHVCCTIDSFEMAEETPRAQIVSTEPQYWESEDEEEKDGEDALDNTKMVPNFSHTISFQKRQALVTYLENNNAGITVYGFMLDRTRLHTIFVIQLSLLLWLLNKTIGIS</sequence>
<keyword evidence="2" id="KW-0472">Membrane</keyword>
<accession>A0A7N0UD75</accession>
<dbReference type="Gramene" id="Kaladp0060s0403.1.v1.1">
    <property type="protein sequence ID" value="Kaladp0060s0403.1.v1.1"/>
    <property type="gene ID" value="Kaladp0060s0403.v1.1"/>
</dbReference>
<proteinExistence type="predicted"/>
<feature type="transmembrane region" description="Helical" evidence="2">
    <location>
        <begin position="242"/>
        <end position="262"/>
    </location>
</feature>
<feature type="region of interest" description="Disordered" evidence="1">
    <location>
        <begin position="339"/>
        <end position="358"/>
    </location>
</feature>
<dbReference type="PANTHER" id="PTHR31963">
    <property type="entry name" value="RAS GUANINE NUCLEOTIDE EXCHANGE FACTOR K"/>
    <property type="match status" value="1"/>
</dbReference>
<organism evidence="3 4">
    <name type="scientific">Kalanchoe fedtschenkoi</name>
    <name type="common">Lavender scallops</name>
    <name type="synonym">South American air plant</name>
    <dbReference type="NCBI Taxonomy" id="63787"/>
    <lineage>
        <taxon>Eukaryota</taxon>
        <taxon>Viridiplantae</taxon>
        <taxon>Streptophyta</taxon>
        <taxon>Embryophyta</taxon>
        <taxon>Tracheophyta</taxon>
        <taxon>Spermatophyta</taxon>
        <taxon>Magnoliopsida</taxon>
        <taxon>eudicotyledons</taxon>
        <taxon>Gunneridae</taxon>
        <taxon>Pentapetalae</taxon>
        <taxon>Saxifragales</taxon>
        <taxon>Crassulaceae</taxon>
        <taxon>Kalanchoe</taxon>
    </lineage>
</organism>
<dbReference type="EnsemblPlants" id="Kaladp0060s0403.1.v1.1">
    <property type="protein sequence ID" value="Kaladp0060s0403.1.v1.1"/>
    <property type="gene ID" value="Kaladp0060s0403.v1.1"/>
</dbReference>
<dbReference type="Pfam" id="PF12056">
    <property type="entry name" value="DUF3537"/>
    <property type="match status" value="1"/>
</dbReference>
<evidence type="ECO:0000313" key="4">
    <source>
        <dbReference type="Proteomes" id="UP000594263"/>
    </source>
</evidence>
<dbReference type="InterPro" id="IPR021924">
    <property type="entry name" value="DUF3537"/>
</dbReference>
<reference evidence="3" key="1">
    <citation type="submission" date="2021-01" db="UniProtKB">
        <authorList>
            <consortium name="EnsemblPlants"/>
        </authorList>
    </citation>
    <scope>IDENTIFICATION</scope>
</reference>
<evidence type="ECO:0008006" key="5">
    <source>
        <dbReference type="Google" id="ProtNLM"/>
    </source>
</evidence>